<dbReference type="GeneID" id="70233696"/>
<organism evidence="1 2">
    <name type="scientific">Ogataea philodendri</name>
    <dbReference type="NCBI Taxonomy" id="1378263"/>
    <lineage>
        <taxon>Eukaryota</taxon>
        <taxon>Fungi</taxon>
        <taxon>Dikarya</taxon>
        <taxon>Ascomycota</taxon>
        <taxon>Saccharomycotina</taxon>
        <taxon>Pichiomycetes</taxon>
        <taxon>Pichiales</taxon>
        <taxon>Pichiaceae</taxon>
        <taxon>Ogataea</taxon>
    </lineage>
</organism>
<name>A0A9P8PAG8_9ASCO</name>
<protein>
    <submittedName>
        <fullName evidence="1">Uncharacterized protein</fullName>
    </submittedName>
</protein>
<accession>A0A9P8PAG8</accession>
<evidence type="ECO:0000313" key="2">
    <source>
        <dbReference type="Proteomes" id="UP000769157"/>
    </source>
</evidence>
<evidence type="ECO:0000313" key="1">
    <source>
        <dbReference type="EMBL" id="KAH3667975.1"/>
    </source>
</evidence>
<reference evidence="1" key="1">
    <citation type="journal article" date="2021" name="Open Biol.">
        <title>Shared evolutionary footprints suggest mitochondrial oxidative damage underlies multiple complex I losses in fungi.</title>
        <authorList>
            <person name="Schikora-Tamarit M.A."/>
            <person name="Marcet-Houben M."/>
            <person name="Nosek J."/>
            <person name="Gabaldon T."/>
        </authorList>
    </citation>
    <scope>NUCLEOTIDE SEQUENCE</scope>
    <source>
        <strain evidence="1">CBS6075</strain>
    </source>
</reference>
<sequence>MNRFTSYWKHMSRLSESTTPMKVRRLKISSRRLSTFCSVSCFSSNILLSLTFVRCVPSVKLVSILDCCGRYVEIVDCEKSVLTSLCSLGRLYWLKVGNGRAFLGAELTISWLVATLLGLGNNCWVRNVRETSTFDSTSASFAEMWSTISSSNRNRTSRLVGCTFTSTLVESSSSDRYTNGLWPLGK</sequence>
<dbReference type="Proteomes" id="UP000769157">
    <property type="component" value="Unassembled WGS sequence"/>
</dbReference>
<gene>
    <name evidence="1" type="ORF">OGAPHI_001729</name>
</gene>
<dbReference type="RefSeq" id="XP_046062389.1">
    <property type="nucleotide sequence ID" value="XM_046202522.1"/>
</dbReference>
<reference evidence="1" key="2">
    <citation type="submission" date="2021-01" db="EMBL/GenBank/DDBJ databases">
        <authorList>
            <person name="Schikora-Tamarit M.A."/>
        </authorList>
    </citation>
    <scope>NUCLEOTIDE SEQUENCE</scope>
    <source>
        <strain evidence="1">CBS6075</strain>
    </source>
</reference>
<comment type="caution">
    <text evidence="1">The sequence shown here is derived from an EMBL/GenBank/DDBJ whole genome shotgun (WGS) entry which is preliminary data.</text>
</comment>
<dbReference type="EMBL" id="JAEUBE010000158">
    <property type="protein sequence ID" value="KAH3667975.1"/>
    <property type="molecule type" value="Genomic_DNA"/>
</dbReference>
<dbReference type="AlphaFoldDB" id="A0A9P8PAG8"/>
<keyword evidence="2" id="KW-1185">Reference proteome</keyword>
<proteinExistence type="predicted"/>